<dbReference type="EMBL" id="ML976665">
    <property type="protein sequence ID" value="KAF1976809.1"/>
    <property type="molecule type" value="Genomic_DNA"/>
</dbReference>
<evidence type="ECO:0000313" key="1">
    <source>
        <dbReference type="EMBL" id="KAF1976809.1"/>
    </source>
</evidence>
<reference evidence="1" key="1">
    <citation type="journal article" date="2020" name="Stud. Mycol.">
        <title>101 Dothideomycetes genomes: a test case for predicting lifestyles and emergence of pathogens.</title>
        <authorList>
            <person name="Haridas S."/>
            <person name="Albert R."/>
            <person name="Binder M."/>
            <person name="Bloem J."/>
            <person name="Labutti K."/>
            <person name="Salamov A."/>
            <person name="Andreopoulos B."/>
            <person name="Baker S."/>
            <person name="Barry K."/>
            <person name="Bills G."/>
            <person name="Bluhm B."/>
            <person name="Cannon C."/>
            <person name="Castanera R."/>
            <person name="Culley D."/>
            <person name="Daum C."/>
            <person name="Ezra D."/>
            <person name="Gonzalez J."/>
            <person name="Henrissat B."/>
            <person name="Kuo A."/>
            <person name="Liang C."/>
            <person name="Lipzen A."/>
            <person name="Lutzoni F."/>
            <person name="Magnuson J."/>
            <person name="Mondo S."/>
            <person name="Nolan M."/>
            <person name="Ohm R."/>
            <person name="Pangilinan J."/>
            <person name="Park H.-J."/>
            <person name="Ramirez L."/>
            <person name="Alfaro M."/>
            <person name="Sun H."/>
            <person name="Tritt A."/>
            <person name="Yoshinaga Y."/>
            <person name="Zwiers L.-H."/>
            <person name="Turgeon B."/>
            <person name="Goodwin S."/>
            <person name="Spatafora J."/>
            <person name="Crous P."/>
            <person name="Grigoriev I."/>
        </authorList>
    </citation>
    <scope>NUCLEOTIDE SEQUENCE</scope>
    <source>
        <strain evidence="1">CBS 107.79</strain>
    </source>
</reference>
<accession>A0A6A5VK37</accession>
<proteinExistence type="predicted"/>
<dbReference type="AlphaFoldDB" id="A0A6A5VK37"/>
<evidence type="ECO:0000313" key="2">
    <source>
        <dbReference type="Proteomes" id="UP000800036"/>
    </source>
</evidence>
<organism evidence="1 2">
    <name type="scientific">Bimuria novae-zelandiae CBS 107.79</name>
    <dbReference type="NCBI Taxonomy" id="1447943"/>
    <lineage>
        <taxon>Eukaryota</taxon>
        <taxon>Fungi</taxon>
        <taxon>Dikarya</taxon>
        <taxon>Ascomycota</taxon>
        <taxon>Pezizomycotina</taxon>
        <taxon>Dothideomycetes</taxon>
        <taxon>Pleosporomycetidae</taxon>
        <taxon>Pleosporales</taxon>
        <taxon>Massarineae</taxon>
        <taxon>Didymosphaeriaceae</taxon>
        <taxon>Bimuria</taxon>
    </lineage>
</organism>
<sequence length="168" mass="18964">MYVLISDAGARAFCCVDTPPYFKNCRRYTKETHYLPGNWCEITCPAGHIRIGVKKAKCGVGKGAYCCVRDDPPPLTYPWRAELKEFEEAVKYYSTKQFIPDCPHDEALKLEDWGFAQDLPEHASVDQDPDQAVARLDPLNWTSSTQHPVPDMETRCDALAPGMLLLHS</sequence>
<dbReference type="Proteomes" id="UP000800036">
    <property type="component" value="Unassembled WGS sequence"/>
</dbReference>
<gene>
    <name evidence="1" type="ORF">BU23DRAFT_565487</name>
</gene>
<protein>
    <submittedName>
        <fullName evidence="1">Uncharacterized protein</fullName>
    </submittedName>
</protein>
<name>A0A6A5VK37_9PLEO</name>
<keyword evidence="2" id="KW-1185">Reference proteome</keyword>
<dbReference type="OrthoDB" id="3799204at2759"/>